<reference evidence="1 4" key="1">
    <citation type="journal article" date="2020" name="Mol. Biol. Evol.">
        <title>Distinct Expression and Methylation Patterns for Genes with Different Fates following a Single Whole-Genome Duplication in Flowering Plants.</title>
        <authorList>
            <person name="Shi T."/>
            <person name="Rahmani R.S."/>
            <person name="Gugger P.F."/>
            <person name="Wang M."/>
            <person name="Li H."/>
            <person name="Zhang Y."/>
            <person name="Li Z."/>
            <person name="Wang Q."/>
            <person name="Van de Peer Y."/>
            <person name="Marchal K."/>
            <person name="Chen J."/>
        </authorList>
    </citation>
    <scope>NUCLEOTIDE SEQUENCE [LARGE SCALE GENOMIC DNA]</scope>
    <source>
        <tissue evidence="1">Leaf</tissue>
    </source>
</reference>
<keyword evidence="4" id="KW-1185">Reference proteome</keyword>
<organism evidence="1 4">
    <name type="scientific">Nelumbo nucifera</name>
    <name type="common">Sacred lotus</name>
    <dbReference type="NCBI Taxonomy" id="4432"/>
    <lineage>
        <taxon>Eukaryota</taxon>
        <taxon>Viridiplantae</taxon>
        <taxon>Streptophyta</taxon>
        <taxon>Embryophyta</taxon>
        <taxon>Tracheophyta</taxon>
        <taxon>Spermatophyta</taxon>
        <taxon>Magnoliopsida</taxon>
        <taxon>Proteales</taxon>
        <taxon>Nelumbonaceae</taxon>
        <taxon>Nelumbo</taxon>
    </lineage>
</organism>
<comment type="caution">
    <text evidence="1">The sequence shown here is derived from an EMBL/GenBank/DDBJ whole genome shotgun (WGS) entry which is preliminary data.</text>
</comment>
<name>A0A822XZ91_NELNU</name>
<dbReference type="EMBL" id="DUZY01000001">
    <property type="protein sequence ID" value="DAD25690.1"/>
    <property type="molecule type" value="Genomic_DNA"/>
</dbReference>
<protein>
    <submittedName>
        <fullName evidence="1">Uncharacterized protein</fullName>
    </submittedName>
</protein>
<dbReference type="Proteomes" id="UP000607653">
    <property type="component" value="Unassembled WGS sequence"/>
</dbReference>
<evidence type="ECO:0000313" key="3">
    <source>
        <dbReference type="EMBL" id="DAD49384.1"/>
    </source>
</evidence>
<evidence type="ECO:0000313" key="1">
    <source>
        <dbReference type="EMBL" id="DAD25690.1"/>
    </source>
</evidence>
<dbReference type="EMBL" id="DUZY01000009">
    <property type="protein sequence ID" value="DAD49240.1"/>
    <property type="molecule type" value="Genomic_DNA"/>
</dbReference>
<accession>A0A822XZ91</accession>
<evidence type="ECO:0000313" key="4">
    <source>
        <dbReference type="Proteomes" id="UP000607653"/>
    </source>
</evidence>
<gene>
    <name evidence="3" type="ORF">HUJ06_019195</name>
    <name evidence="1" type="ORF">HUJ06_027154</name>
    <name evidence="2" type="ORF">HUJ06_031926</name>
</gene>
<dbReference type="AlphaFoldDB" id="A0A822XZ91"/>
<proteinExistence type="predicted"/>
<sequence>MKERRGWHHNEILVSKQKGDMAKLVDATDLIGLSLGMETY</sequence>
<dbReference type="EMBL" id="DUZY01000073">
    <property type="protein sequence ID" value="DAD49384.1"/>
    <property type="molecule type" value="Genomic_DNA"/>
</dbReference>
<evidence type="ECO:0000313" key="2">
    <source>
        <dbReference type="EMBL" id="DAD49240.1"/>
    </source>
</evidence>